<feature type="non-terminal residue" evidence="2">
    <location>
        <position position="130"/>
    </location>
</feature>
<dbReference type="AlphaFoldDB" id="A0A813FRE7"/>
<evidence type="ECO:0000313" key="2">
    <source>
        <dbReference type="EMBL" id="CAE8615073.1"/>
    </source>
</evidence>
<name>A0A813FRE7_POLGL</name>
<evidence type="ECO:0000256" key="1">
    <source>
        <dbReference type="SAM" id="MobiDB-lite"/>
    </source>
</evidence>
<dbReference type="Proteomes" id="UP000654075">
    <property type="component" value="Unassembled WGS sequence"/>
</dbReference>
<sequence>ERTESTWSPGQRPEMNTLKDYIAIRAKGGTGAPYATREDRPIAGVDVAQKGGSYSSYFDMTVHRQRHIRTYNGPNQRFVTEKGPPIGSWEHGYQGSSRQPLRKPIYPISSTNISRTFAEIQRCTGGSKGR</sequence>
<gene>
    <name evidence="2" type="ORF">PGLA1383_LOCUS32790</name>
</gene>
<feature type="region of interest" description="Disordered" evidence="1">
    <location>
        <begin position="72"/>
        <end position="103"/>
    </location>
</feature>
<accession>A0A813FRE7</accession>
<proteinExistence type="predicted"/>
<evidence type="ECO:0000313" key="3">
    <source>
        <dbReference type="Proteomes" id="UP000654075"/>
    </source>
</evidence>
<comment type="caution">
    <text evidence="2">The sequence shown here is derived from an EMBL/GenBank/DDBJ whole genome shotgun (WGS) entry which is preliminary data.</text>
</comment>
<dbReference type="OMA" id="YPISSTW"/>
<protein>
    <submittedName>
        <fullName evidence="2">Uncharacterized protein</fullName>
    </submittedName>
</protein>
<organism evidence="2 3">
    <name type="scientific">Polarella glacialis</name>
    <name type="common">Dinoflagellate</name>
    <dbReference type="NCBI Taxonomy" id="89957"/>
    <lineage>
        <taxon>Eukaryota</taxon>
        <taxon>Sar</taxon>
        <taxon>Alveolata</taxon>
        <taxon>Dinophyceae</taxon>
        <taxon>Suessiales</taxon>
        <taxon>Suessiaceae</taxon>
        <taxon>Polarella</taxon>
    </lineage>
</organism>
<reference evidence="2" key="1">
    <citation type="submission" date="2021-02" db="EMBL/GenBank/DDBJ databases">
        <authorList>
            <person name="Dougan E. K."/>
            <person name="Rhodes N."/>
            <person name="Thang M."/>
            <person name="Chan C."/>
        </authorList>
    </citation>
    <scope>NUCLEOTIDE SEQUENCE</scope>
</reference>
<keyword evidence="3" id="KW-1185">Reference proteome</keyword>
<dbReference type="OrthoDB" id="406665at2759"/>
<dbReference type="EMBL" id="CAJNNV010025555">
    <property type="protein sequence ID" value="CAE8615073.1"/>
    <property type="molecule type" value="Genomic_DNA"/>
</dbReference>